<reference evidence="1 2" key="1">
    <citation type="submission" date="2017-02" db="EMBL/GenBank/DDBJ databases">
        <authorList>
            <person name="Peterson S.W."/>
        </authorList>
    </citation>
    <scope>NUCLEOTIDE SEQUENCE [LARGE SCALE GENOMIC DNA]</scope>
    <source>
        <strain evidence="1 2">DSM 22335</strain>
    </source>
</reference>
<dbReference type="STRING" id="413434.SAMN04488132_102408"/>
<dbReference type="OrthoDB" id="947646at2"/>
<protein>
    <recommendedName>
        <fullName evidence="3">Activator of Hsp90 ATPase homolog 1-like protein</fullName>
    </recommendedName>
</protein>
<evidence type="ECO:0008006" key="3">
    <source>
        <dbReference type="Google" id="ProtNLM"/>
    </source>
</evidence>
<proteinExistence type="predicted"/>
<name>A0A1T4LBL2_9BACT</name>
<evidence type="ECO:0000313" key="2">
    <source>
        <dbReference type="Proteomes" id="UP000190888"/>
    </source>
</evidence>
<sequence length="207" mass="22547">MKPIIPVNDHGKQNDLTFERSFPDEPAAAACFRKIEFLLRTPAEWHRLAGAASAEFLLMNSDGVPQNRAAEKGDLFRIDLPGPGPAAGEGYDWVCVQEMEWRQEPVLFALTLSPCSAPGADDKDTAHFFGSEASSTFVVHLEGNTVSLSYHGRNETPNTDTEKIGDKIRNGITGVFAMAGLSELQWSALLKGLLNESCNDAEAHKDS</sequence>
<accession>A0A1T4LBL2</accession>
<dbReference type="AlphaFoldDB" id="A0A1T4LBL2"/>
<keyword evidence="2" id="KW-1185">Reference proteome</keyword>
<dbReference type="Proteomes" id="UP000190888">
    <property type="component" value="Unassembled WGS sequence"/>
</dbReference>
<dbReference type="RefSeq" id="WP_078830354.1">
    <property type="nucleotide sequence ID" value="NZ_FUWH01000002.1"/>
</dbReference>
<gene>
    <name evidence="1" type="ORF">SAMN04488132_102408</name>
</gene>
<evidence type="ECO:0000313" key="1">
    <source>
        <dbReference type="EMBL" id="SJZ51928.1"/>
    </source>
</evidence>
<organism evidence="1 2">
    <name type="scientific">Sediminibacterium ginsengisoli</name>
    <dbReference type="NCBI Taxonomy" id="413434"/>
    <lineage>
        <taxon>Bacteria</taxon>
        <taxon>Pseudomonadati</taxon>
        <taxon>Bacteroidota</taxon>
        <taxon>Chitinophagia</taxon>
        <taxon>Chitinophagales</taxon>
        <taxon>Chitinophagaceae</taxon>
        <taxon>Sediminibacterium</taxon>
    </lineage>
</organism>
<dbReference type="EMBL" id="FUWH01000002">
    <property type="protein sequence ID" value="SJZ51928.1"/>
    <property type="molecule type" value="Genomic_DNA"/>
</dbReference>